<name>A0A0G1B7Q0_9BACT</name>
<comment type="caution">
    <text evidence="1">The sequence shown here is derived from an EMBL/GenBank/DDBJ whole genome shotgun (WGS) entry which is preliminary data.</text>
</comment>
<evidence type="ECO:0000313" key="1">
    <source>
        <dbReference type="EMBL" id="KKS69239.1"/>
    </source>
</evidence>
<dbReference type="Proteomes" id="UP000034785">
    <property type="component" value="Unassembled WGS sequence"/>
</dbReference>
<proteinExistence type="predicted"/>
<protein>
    <submittedName>
        <fullName evidence="1">Uncharacterized protein</fullName>
    </submittedName>
</protein>
<evidence type="ECO:0000313" key="2">
    <source>
        <dbReference type="Proteomes" id="UP000034785"/>
    </source>
</evidence>
<accession>A0A0G1B7Q0</accession>
<organism evidence="1 2">
    <name type="scientific">Candidatus Daviesbacteria bacterium GW2011_GWA2_42_7</name>
    <dbReference type="NCBI Taxonomy" id="1618425"/>
    <lineage>
        <taxon>Bacteria</taxon>
        <taxon>Candidatus Daviesiibacteriota</taxon>
    </lineage>
</organism>
<gene>
    <name evidence="1" type="ORF">UV41_C0060G0008</name>
</gene>
<dbReference type="AlphaFoldDB" id="A0A0G1B7Q0"/>
<dbReference type="EMBL" id="LCEJ01000060">
    <property type="protein sequence ID" value="KKS69239.1"/>
    <property type="molecule type" value="Genomic_DNA"/>
</dbReference>
<sequence>MLKILYNSQVAVLIVLIDLSGFKTTQPSVGFPAGRLQPILKNIPAKLVDTFVVTVRTGLTALVSTRKKPALAGFLVGSYGLAVGRSKYLFYYEL</sequence>
<reference evidence="1 2" key="1">
    <citation type="journal article" date="2015" name="Nature">
        <title>rRNA introns, odd ribosomes, and small enigmatic genomes across a large radiation of phyla.</title>
        <authorList>
            <person name="Brown C.T."/>
            <person name="Hug L.A."/>
            <person name="Thomas B.C."/>
            <person name="Sharon I."/>
            <person name="Castelle C.J."/>
            <person name="Singh A."/>
            <person name="Wilkins M.J."/>
            <person name="Williams K.H."/>
            <person name="Banfield J.F."/>
        </authorList>
    </citation>
    <scope>NUCLEOTIDE SEQUENCE [LARGE SCALE GENOMIC DNA]</scope>
</reference>